<evidence type="ECO:0000313" key="4">
    <source>
        <dbReference type="Proteomes" id="UP000266723"/>
    </source>
</evidence>
<name>A0ABQ7DI49_BRACR</name>
<feature type="region of interest" description="Disordered" evidence="1">
    <location>
        <begin position="43"/>
        <end position="67"/>
    </location>
</feature>
<dbReference type="Proteomes" id="UP000266723">
    <property type="component" value="Unassembled WGS sequence"/>
</dbReference>
<gene>
    <name evidence="3" type="ORF">DY000_02034359</name>
    <name evidence="2" type="ORF">DY000_02034362</name>
</gene>
<evidence type="ECO:0000256" key="1">
    <source>
        <dbReference type="SAM" id="MobiDB-lite"/>
    </source>
</evidence>
<evidence type="ECO:0000313" key="2">
    <source>
        <dbReference type="EMBL" id="KAF3577622.1"/>
    </source>
</evidence>
<protein>
    <submittedName>
        <fullName evidence="2">Uncharacterized protein</fullName>
    </submittedName>
</protein>
<keyword evidence="4" id="KW-1185">Reference proteome</keyword>
<organism evidence="2 4">
    <name type="scientific">Brassica cretica</name>
    <name type="common">Mustard</name>
    <dbReference type="NCBI Taxonomy" id="69181"/>
    <lineage>
        <taxon>Eukaryota</taxon>
        <taxon>Viridiplantae</taxon>
        <taxon>Streptophyta</taxon>
        <taxon>Embryophyta</taxon>
        <taxon>Tracheophyta</taxon>
        <taxon>Spermatophyta</taxon>
        <taxon>Magnoliopsida</taxon>
        <taxon>eudicotyledons</taxon>
        <taxon>Gunneridae</taxon>
        <taxon>Pentapetalae</taxon>
        <taxon>rosids</taxon>
        <taxon>malvids</taxon>
        <taxon>Brassicales</taxon>
        <taxon>Brassicaceae</taxon>
        <taxon>Brassiceae</taxon>
        <taxon>Brassica</taxon>
    </lineage>
</organism>
<dbReference type="EMBL" id="QGKV02000649">
    <property type="protein sequence ID" value="KAF3577622.1"/>
    <property type="molecule type" value="Genomic_DNA"/>
</dbReference>
<proteinExistence type="predicted"/>
<comment type="caution">
    <text evidence="2">The sequence shown here is derived from an EMBL/GenBank/DDBJ whole genome shotgun (WGS) entry which is preliminary data.</text>
</comment>
<sequence length="67" mass="7637">MSRVPRLTRLENRDGIAPAKELQLRFRDIARVGIRPISSEISRGLNGREDENGKKKLKALKKPNDNI</sequence>
<reference evidence="2 4" key="2">
    <citation type="journal article" date="2020" name="BMC Genomics">
        <title>Intraspecific diversification of the crop wild relative Brassica cretica Lam. using demographic model selection.</title>
        <authorList>
            <person name="Kioukis A."/>
            <person name="Michalopoulou V.A."/>
            <person name="Briers L."/>
            <person name="Pirintsos S."/>
            <person name="Studholme D.J."/>
            <person name="Pavlidis P."/>
            <person name="Sarris P.F."/>
        </authorList>
    </citation>
    <scope>NUCLEOTIDE SEQUENCE [LARGE SCALE GENOMIC DNA]</scope>
    <source>
        <strain evidence="4">cv. PFS-1207/04</strain>
        <strain evidence="2">PFS-1207/04</strain>
    </source>
</reference>
<reference evidence="2" key="1">
    <citation type="submission" date="2019-12" db="EMBL/GenBank/DDBJ databases">
        <authorList>
            <person name="Studholme D.J."/>
            <person name="Sarris P."/>
        </authorList>
    </citation>
    <scope>NUCLEOTIDE SEQUENCE</scope>
    <source>
        <strain evidence="2">PFS-1207/04</strain>
        <tissue evidence="2">Leaf</tissue>
    </source>
</reference>
<evidence type="ECO:0000313" key="3">
    <source>
        <dbReference type="EMBL" id="KAF3580241.1"/>
    </source>
</evidence>
<accession>A0ABQ7DI49</accession>
<dbReference type="EMBL" id="QGKV02000649">
    <property type="protein sequence ID" value="KAF3580241.1"/>
    <property type="molecule type" value="Genomic_DNA"/>
</dbReference>